<dbReference type="EMBL" id="CP028130">
    <property type="protein sequence ID" value="AZZ56471.1"/>
    <property type="molecule type" value="Genomic_DNA"/>
</dbReference>
<name>A0AAD1AHK9_9MICO</name>
<evidence type="ECO:0000313" key="2">
    <source>
        <dbReference type="EMBL" id="AZZ56471.1"/>
    </source>
</evidence>
<dbReference type="KEGG" id="ria:C7V51_11720"/>
<feature type="domain" description="DUF4440" evidence="1">
    <location>
        <begin position="62"/>
        <end position="172"/>
    </location>
</feature>
<dbReference type="Gene3D" id="3.10.450.50">
    <property type="match status" value="1"/>
</dbReference>
<evidence type="ECO:0000259" key="1">
    <source>
        <dbReference type="Pfam" id="PF14534"/>
    </source>
</evidence>
<gene>
    <name evidence="2" type="ORF">C7V51_11720</name>
</gene>
<dbReference type="Proteomes" id="UP000283946">
    <property type="component" value="Chromosome"/>
</dbReference>
<accession>A0AAD1AHK9</accession>
<dbReference type="InterPro" id="IPR027843">
    <property type="entry name" value="DUF4440"/>
</dbReference>
<dbReference type="SUPFAM" id="SSF54427">
    <property type="entry name" value="NTF2-like"/>
    <property type="match status" value="1"/>
</dbReference>
<reference evidence="2 3" key="1">
    <citation type="submission" date="2018-03" db="EMBL/GenBank/DDBJ databases">
        <title>Bacteriophage NCPPB3778 and a type I-E CRISPR drive the evolution of the US Biological Select Agent, Rathayibacter toxicus.</title>
        <authorList>
            <person name="Davis E.W.II."/>
            <person name="Tabima J.F."/>
            <person name="Weisberg A.J."/>
            <person name="Dantas Lopes L."/>
            <person name="Wiseman M.S."/>
            <person name="Wiseman M.S."/>
            <person name="Pupko T."/>
            <person name="Belcher M.S."/>
            <person name="Sechler A.J."/>
            <person name="Tancos M.A."/>
            <person name="Schroeder B.K."/>
            <person name="Murray T.D."/>
            <person name="Luster D.G."/>
            <person name="Schneider W.L."/>
            <person name="Rogers E."/>
            <person name="Andreote F.D."/>
            <person name="Grunwald N.J."/>
            <person name="Putnam M.L."/>
            <person name="Chang J.H."/>
        </authorList>
    </citation>
    <scope>NUCLEOTIDE SEQUENCE [LARGE SCALE GENOMIC DNA]</scope>
    <source>
        <strain evidence="2 3">NCCPB 2253</strain>
    </source>
</reference>
<organism evidence="2 3">
    <name type="scientific">Rathayibacter iranicus</name>
    <dbReference type="NCBI Taxonomy" id="59737"/>
    <lineage>
        <taxon>Bacteria</taxon>
        <taxon>Bacillati</taxon>
        <taxon>Actinomycetota</taxon>
        <taxon>Actinomycetes</taxon>
        <taxon>Micrococcales</taxon>
        <taxon>Microbacteriaceae</taxon>
        <taxon>Rathayibacter</taxon>
    </lineage>
</organism>
<dbReference type="InterPro" id="IPR032710">
    <property type="entry name" value="NTF2-like_dom_sf"/>
</dbReference>
<sequence>MESLGRLSGRRRWCVAVGGGGAPGGGARARVSRVPCMSDPADGPRPVDLSVLPPELAAALAAVDTALSAMAAGDPEPYRRCWADSADSTLYGAFGTIERGRADIDETLGWVAGRFADGELHPHYEVVYTSGDLAYTVGRETGTTRLHGGEVRPLVIRVTHVFQRIDGQGWRIVHRHGDHPPALER</sequence>
<dbReference type="Pfam" id="PF14534">
    <property type="entry name" value="DUF4440"/>
    <property type="match status" value="1"/>
</dbReference>
<proteinExistence type="predicted"/>
<protein>
    <submittedName>
        <fullName evidence="2">Nuclear transport factor 2 family protein</fullName>
    </submittedName>
</protein>
<evidence type="ECO:0000313" key="3">
    <source>
        <dbReference type="Proteomes" id="UP000283946"/>
    </source>
</evidence>
<dbReference type="AlphaFoldDB" id="A0AAD1AHK9"/>